<comment type="caution">
    <text evidence="1">The sequence shown here is derived from an EMBL/GenBank/DDBJ whole genome shotgun (WGS) entry which is preliminary data.</text>
</comment>
<accession>A0AAD6HFU4</accession>
<keyword evidence="2" id="KW-1185">Reference proteome</keyword>
<reference evidence="1" key="1">
    <citation type="journal article" date="2023" name="IMA Fungus">
        <title>Comparative genomic study of the Penicillium genus elucidates a diverse pangenome and 15 lateral gene transfer events.</title>
        <authorList>
            <person name="Petersen C."/>
            <person name="Sorensen T."/>
            <person name="Nielsen M.R."/>
            <person name="Sondergaard T.E."/>
            <person name="Sorensen J.L."/>
            <person name="Fitzpatrick D.A."/>
            <person name="Frisvad J.C."/>
            <person name="Nielsen K.L."/>
        </authorList>
    </citation>
    <scope>NUCLEOTIDE SEQUENCE</scope>
    <source>
        <strain evidence="1">IBT 17514</strain>
    </source>
</reference>
<protein>
    <submittedName>
        <fullName evidence="1">Positive regulator of purine utilization</fullName>
    </submittedName>
</protein>
<evidence type="ECO:0000313" key="1">
    <source>
        <dbReference type="EMBL" id="KAJ5712404.1"/>
    </source>
</evidence>
<organism evidence="1 2">
    <name type="scientific">Penicillium malachiteum</name>
    <dbReference type="NCBI Taxonomy" id="1324776"/>
    <lineage>
        <taxon>Eukaryota</taxon>
        <taxon>Fungi</taxon>
        <taxon>Dikarya</taxon>
        <taxon>Ascomycota</taxon>
        <taxon>Pezizomycotina</taxon>
        <taxon>Eurotiomycetes</taxon>
        <taxon>Eurotiomycetidae</taxon>
        <taxon>Eurotiales</taxon>
        <taxon>Aspergillaceae</taxon>
        <taxon>Penicillium</taxon>
    </lineage>
</organism>
<dbReference type="CDD" id="cd12148">
    <property type="entry name" value="fungal_TF_MHR"/>
    <property type="match status" value="1"/>
</dbReference>
<name>A0AAD6HFU4_9EURO</name>
<evidence type="ECO:0000313" key="2">
    <source>
        <dbReference type="Proteomes" id="UP001215712"/>
    </source>
</evidence>
<sequence length="168" mass="18435">MLSPFFQADSTSCATESPKQIPESWKIKLHSVDAANLFDVAMPHFDATSDLEVDSGLTSGLLSGVAVRYQLTKGGQPSKDGYISLIRSSFVGLLPRQSSSKPMDLPRKGVARDLADTFFRYVNPYTPVLHHGDFQEFLDELYSNPTGQHLPLKLHTAFMVFAIGAAKS</sequence>
<dbReference type="AlphaFoldDB" id="A0AAD6HFU4"/>
<proteinExistence type="predicted"/>
<dbReference type="EMBL" id="JAQJAN010000013">
    <property type="protein sequence ID" value="KAJ5712404.1"/>
    <property type="molecule type" value="Genomic_DNA"/>
</dbReference>
<reference evidence="1" key="2">
    <citation type="submission" date="2023-01" db="EMBL/GenBank/DDBJ databases">
        <authorList>
            <person name="Petersen C."/>
        </authorList>
    </citation>
    <scope>NUCLEOTIDE SEQUENCE</scope>
    <source>
        <strain evidence="1">IBT 17514</strain>
    </source>
</reference>
<gene>
    <name evidence="1" type="ORF">N7493_008872</name>
</gene>
<dbReference type="Proteomes" id="UP001215712">
    <property type="component" value="Unassembled WGS sequence"/>
</dbReference>